<dbReference type="GO" id="GO:0006355">
    <property type="term" value="P:regulation of DNA-templated transcription"/>
    <property type="evidence" value="ECO:0007669"/>
    <property type="project" value="TreeGrafter"/>
</dbReference>
<comment type="caution">
    <text evidence="2">The sequence shown here is derived from an EMBL/GenBank/DDBJ whole genome shotgun (WGS) entry which is preliminary data.</text>
</comment>
<dbReference type="SUPFAM" id="SSF53850">
    <property type="entry name" value="Periplasmic binding protein-like II"/>
    <property type="match status" value="1"/>
</dbReference>
<dbReference type="Pfam" id="PF03466">
    <property type="entry name" value="LysR_substrate"/>
    <property type="match status" value="1"/>
</dbReference>
<dbReference type="EMBL" id="JXLC01000015">
    <property type="protein sequence ID" value="OJG91378.1"/>
    <property type="molecule type" value="Genomic_DNA"/>
</dbReference>
<dbReference type="PANTHER" id="PTHR30419">
    <property type="entry name" value="HTH-TYPE TRANSCRIPTIONAL REGULATOR YBHD"/>
    <property type="match status" value="1"/>
</dbReference>
<organism evidence="2 3">
    <name type="scientific">Enterococcus silesiacus</name>
    <dbReference type="NCBI Taxonomy" id="332949"/>
    <lineage>
        <taxon>Bacteria</taxon>
        <taxon>Bacillati</taxon>
        <taxon>Bacillota</taxon>
        <taxon>Bacilli</taxon>
        <taxon>Lactobacillales</taxon>
        <taxon>Enterococcaceae</taxon>
        <taxon>Enterococcus</taxon>
    </lineage>
</organism>
<proteinExistence type="predicted"/>
<reference evidence="2 3" key="1">
    <citation type="submission" date="2014-12" db="EMBL/GenBank/DDBJ databases">
        <title>Draft genome sequences of 29 type strains of Enterococci.</title>
        <authorList>
            <person name="Zhong Z."/>
            <person name="Sun Z."/>
            <person name="Liu W."/>
            <person name="Zhang W."/>
            <person name="Zhang H."/>
        </authorList>
    </citation>
    <scope>NUCLEOTIDE SEQUENCE [LARGE SCALE GENOMIC DNA]</scope>
    <source>
        <strain evidence="2 3">DSM 22801</strain>
    </source>
</reference>
<evidence type="ECO:0000313" key="3">
    <source>
        <dbReference type="Proteomes" id="UP000183039"/>
    </source>
</evidence>
<feature type="domain" description="LysR substrate-binding" evidence="1">
    <location>
        <begin position="21"/>
        <end position="225"/>
    </location>
</feature>
<protein>
    <recommendedName>
        <fullName evidence="1">LysR substrate-binding domain-containing protein</fullName>
    </recommendedName>
</protein>
<gene>
    <name evidence="2" type="ORF">RV15_GL000834</name>
</gene>
<dbReference type="PANTHER" id="PTHR30419:SF8">
    <property type="entry name" value="NITROGEN ASSIMILATION TRANSCRIPTIONAL ACTIVATOR-RELATED"/>
    <property type="match status" value="1"/>
</dbReference>
<dbReference type="GO" id="GO:0005829">
    <property type="term" value="C:cytosol"/>
    <property type="evidence" value="ECO:0007669"/>
    <property type="project" value="TreeGrafter"/>
</dbReference>
<accession>A0AA91JNW1</accession>
<dbReference type="Proteomes" id="UP000183039">
    <property type="component" value="Unassembled WGS sequence"/>
</dbReference>
<dbReference type="Gene3D" id="3.40.190.290">
    <property type="match status" value="1"/>
</dbReference>
<dbReference type="CDD" id="cd05466">
    <property type="entry name" value="PBP2_LTTR_substrate"/>
    <property type="match status" value="1"/>
</dbReference>
<sequence>MDDLLDHWKSVLIISDEIANEQIGEIRIGITESLAKKIIPKIIEWLEVYRPKMIAEFDMGNTKRMYELVQSNKVDMAFCGEDVESAYHLEFKKFAEERILFVVYADHALLNKDTLTLTDILEYPLVMGDKTCISNRKFMKVLEKNKLLHRLKKQYVCSNPMLIPDILPANYVGILTKSNMTEKTGDIEILEYEDSELEMIYGIITKKREHDYLEKTTKKLIELLKYEF</sequence>
<dbReference type="InterPro" id="IPR005119">
    <property type="entry name" value="LysR_subst-bd"/>
</dbReference>
<name>A0AA91JNW1_9ENTE</name>
<evidence type="ECO:0000259" key="1">
    <source>
        <dbReference type="Pfam" id="PF03466"/>
    </source>
</evidence>
<dbReference type="AlphaFoldDB" id="A0AA91JNW1"/>
<evidence type="ECO:0000313" key="2">
    <source>
        <dbReference type="EMBL" id="OJG91378.1"/>
    </source>
</evidence>
<dbReference type="InterPro" id="IPR050950">
    <property type="entry name" value="HTH-type_LysR_regulators"/>
</dbReference>